<evidence type="ECO:0000256" key="6">
    <source>
        <dbReference type="ARBA" id="ARBA00023136"/>
    </source>
</evidence>
<proteinExistence type="predicted"/>
<evidence type="ECO:0000259" key="8">
    <source>
        <dbReference type="Pfam" id="PF01490"/>
    </source>
</evidence>
<evidence type="ECO:0000256" key="5">
    <source>
        <dbReference type="ARBA" id="ARBA00022989"/>
    </source>
</evidence>
<keyword evidence="2" id="KW-0813">Transport</keyword>
<dbReference type="GO" id="GO:0016020">
    <property type="term" value="C:membrane"/>
    <property type="evidence" value="ECO:0007669"/>
    <property type="project" value="UniProtKB-SubCell"/>
</dbReference>
<keyword evidence="10" id="KW-1185">Reference proteome</keyword>
<evidence type="ECO:0000313" key="9">
    <source>
        <dbReference type="EMBL" id="CAL4973846.1"/>
    </source>
</evidence>
<name>A0ABC9A8Y7_9POAL</name>
<keyword evidence="4" id="KW-0029">Amino-acid transport</keyword>
<accession>A0ABC9A8Y7</accession>
<evidence type="ECO:0000256" key="2">
    <source>
        <dbReference type="ARBA" id="ARBA00022448"/>
    </source>
</evidence>
<evidence type="ECO:0000256" key="7">
    <source>
        <dbReference type="SAM" id="Phobius"/>
    </source>
</evidence>
<feature type="transmembrane region" description="Helical" evidence="7">
    <location>
        <begin position="255"/>
        <end position="277"/>
    </location>
</feature>
<feature type="transmembrane region" description="Helical" evidence="7">
    <location>
        <begin position="360"/>
        <end position="380"/>
    </location>
</feature>
<evidence type="ECO:0000313" key="10">
    <source>
        <dbReference type="Proteomes" id="UP001497457"/>
    </source>
</evidence>
<feature type="transmembrane region" description="Helical" evidence="7">
    <location>
        <begin position="89"/>
        <end position="109"/>
    </location>
</feature>
<dbReference type="AlphaFoldDB" id="A0ABC9A8Y7"/>
<organism evidence="9 10">
    <name type="scientific">Urochloa decumbens</name>
    <dbReference type="NCBI Taxonomy" id="240449"/>
    <lineage>
        <taxon>Eukaryota</taxon>
        <taxon>Viridiplantae</taxon>
        <taxon>Streptophyta</taxon>
        <taxon>Embryophyta</taxon>
        <taxon>Tracheophyta</taxon>
        <taxon>Spermatophyta</taxon>
        <taxon>Magnoliopsida</taxon>
        <taxon>Liliopsida</taxon>
        <taxon>Poales</taxon>
        <taxon>Poaceae</taxon>
        <taxon>PACMAD clade</taxon>
        <taxon>Panicoideae</taxon>
        <taxon>Panicodae</taxon>
        <taxon>Paniceae</taxon>
        <taxon>Melinidinae</taxon>
        <taxon>Urochloa</taxon>
    </lineage>
</organism>
<gene>
    <name evidence="9" type="ORF">URODEC1_LOCUS52153</name>
</gene>
<dbReference type="PANTHER" id="PTHR48017">
    <property type="entry name" value="OS05G0424000 PROTEIN-RELATED"/>
    <property type="match status" value="1"/>
</dbReference>
<reference evidence="9" key="1">
    <citation type="submission" date="2024-10" db="EMBL/GenBank/DDBJ databases">
        <authorList>
            <person name="Ryan C."/>
        </authorList>
    </citation>
    <scope>NUCLEOTIDE SEQUENCE [LARGE SCALE GENOMIC DNA]</scope>
</reference>
<feature type="transmembrane region" description="Helical" evidence="7">
    <location>
        <begin position="213"/>
        <end position="234"/>
    </location>
</feature>
<comment type="subcellular location">
    <subcellularLocation>
        <location evidence="1">Membrane</location>
    </subcellularLocation>
</comment>
<dbReference type="Proteomes" id="UP001497457">
    <property type="component" value="Chromosome 20rd"/>
</dbReference>
<keyword evidence="3 7" id="KW-0812">Transmembrane</keyword>
<feature type="transmembrane region" description="Helical" evidence="7">
    <location>
        <begin position="418"/>
        <end position="439"/>
    </location>
</feature>
<feature type="transmembrane region" description="Helical" evidence="7">
    <location>
        <begin position="12"/>
        <end position="32"/>
    </location>
</feature>
<keyword evidence="5 7" id="KW-1133">Transmembrane helix</keyword>
<evidence type="ECO:0000256" key="4">
    <source>
        <dbReference type="ARBA" id="ARBA00022970"/>
    </source>
</evidence>
<dbReference type="Pfam" id="PF01490">
    <property type="entry name" value="Aa_trans"/>
    <property type="match status" value="1"/>
</dbReference>
<dbReference type="InterPro" id="IPR013057">
    <property type="entry name" value="AA_transpt_TM"/>
</dbReference>
<dbReference type="EMBL" id="OZ075130">
    <property type="protein sequence ID" value="CAL4973846.1"/>
    <property type="molecule type" value="Genomic_DNA"/>
</dbReference>
<feature type="transmembrane region" description="Helical" evidence="7">
    <location>
        <begin position="139"/>
        <end position="156"/>
    </location>
</feature>
<feature type="domain" description="Amino acid transporter transmembrane" evidence="8">
    <location>
        <begin position="6"/>
        <end position="439"/>
    </location>
</feature>
<sequence length="455" mass="49159">MEREKRGNLWTAMAHIVTALIGSSALALAWTFAQLGWVAGPVVLIGFSGVTYCTSAFLADCYRYPDPVTGAPNREFIDAVRCSLGPRKALWCAIVQYANIWATLVGYTVTTTASASAMHKVVCAHRKGLVDGSSCSTPGGWGLYLMAAFCAIQVLLSQLPNLESISWISFGSVGSSFVYSSISLGLCIAKWASHGNFRGTLNGATASSPTDKFFNIFLAIGNIATAYAYMDILIEIQDTIKSPPSERKTMKRASLYGLSISTLFYLLLGLAGCAALGNDAPGNILDGVAFHEPFWLVDIANACVVVHFLTAYQVFAQPVFARLEGYVSSQWPGSWFVNANYNVHVPMTSTAAISLTPMKLTLRTAVIVLTTLVAGLLPFFNAVLGLLGAIGFWPLSVYFPVSMHIARLKIRRAQPRWWMLQAMSLCCLLISVGITAASIKDIANNLKKSKPFESN</sequence>
<evidence type="ECO:0000256" key="1">
    <source>
        <dbReference type="ARBA" id="ARBA00004370"/>
    </source>
</evidence>
<keyword evidence="6 7" id="KW-0472">Membrane</keyword>
<dbReference type="GO" id="GO:0006865">
    <property type="term" value="P:amino acid transport"/>
    <property type="evidence" value="ECO:0007669"/>
    <property type="project" value="UniProtKB-KW"/>
</dbReference>
<feature type="transmembrane region" description="Helical" evidence="7">
    <location>
        <begin position="38"/>
        <end position="59"/>
    </location>
</feature>
<feature type="transmembrane region" description="Helical" evidence="7">
    <location>
        <begin position="293"/>
        <end position="315"/>
    </location>
</feature>
<protein>
    <recommendedName>
        <fullName evidence="8">Amino acid transporter transmembrane domain-containing protein</fullName>
    </recommendedName>
</protein>
<feature type="transmembrane region" description="Helical" evidence="7">
    <location>
        <begin position="168"/>
        <end position="193"/>
    </location>
</feature>
<evidence type="ECO:0000256" key="3">
    <source>
        <dbReference type="ARBA" id="ARBA00022692"/>
    </source>
</evidence>